<keyword evidence="1" id="KW-0251">Elongation factor</keyword>
<dbReference type="Proteomes" id="UP000248291">
    <property type="component" value="Unassembled WGS sequence"/>
</dbReference>
<comment type="caution">
    <text evidence="1">The sequence shown here is derived from an EMBL/GenBank/DDBJ whole genome shotgun (WGS) entry which is preliminary data.</text>
</comment>
<name>A0AAN4Q969_PSESF</name>
<dbReference type="GO" id="GO:0003746">
    <property type="term" value="F:translation elongation factor activity"/>
    <property type="evidence" value="ECO:0007669"/>
    <property type="project" value="UniProtKB-KW"/>
</dbReference>
<evidence type="ECO:0000313" key="1">
    <source>
        <dbReference type="EMBL" id="GBH17900.1"/>
    </source>
</evidence>
<sequence length="66" mass="7247">MRMNEFRRLATKIDQHMKQLATQGVSEAHSIINHMMGYVPDNRAAGPGRGSAHTILQGIEASSSKL</sequence>
<accession>A0AAN4Q969</accession>
<protein>
    <submittedName>
        <fullName evidence="1">Translation elongation factor EF-G</fullName>
    </submittedName>
</protein>
<dbReference type="AlphaFoldDB" id="A0AAN4Q969"/>
<gene>
    <name evidence="1" type="ORF">KPSA3_03876</name>
</gene>
<proteinExistence type="predicted"/>
<keyword evidence="1" id="KW-0648">Protein biosynthesis</keyword>
<reference evidence="1 2" key="1">
    <citation type="submission" date="2018-04" db="EMBL/GenBank/DDBJ databases">
        <title>Draft genome sequence of Pseudomonas syringae pv. actinidiae biovar 3 strains isolated from kiwifruit in Kagawa prefecture.</title>
        <authorList>
            <person name="Tabuchi M."/>
            <person name="Saito M."/>
            <person name="Fujiwara S."/>
            <person name="Sasa N."/>
            <person name="Akimitsu K."/>
            <person name="Gomi K."/>
            <person name="Konishi-Sugita S."/>
            <person name="Hamano K."/>
            <person name="Kataoka I."/>
        </authorList>
    </citation>
    <scope>NUCLEOTIDE SEQUENCE [LARGE SCALE GENOMIC DNA]</scope>
    <source>
        <strain evidence="1 2">MAFF212211</strain>
    </source>
</reference>
<organism evidence="1 2">
    <name type="scientific">Pseudomonas syringae pv. actinidiae</name>
    <dbReference type="NCBI Taxonomy" id="103796"/>
    <lineage>
        <taxon>Bacteria</taxon>
        <taxon>Pseudomonadati</taxon>
        <taxon>Pseudomonadota</taxon>
        <taxon>Gammaproteobacteria</taxon>
        <taxon>Pseudomonadales</taxon>
        <taxon>Pseudomonadaceae</taxon>
        <taxon>Pseudomonas</taxon>
        <taxon>Pseudomonas syringae</taxon>
    </lineage>
</organism>
<dbReference type="EMBL" id="BGKA01000123">
    <property type="protein sequence ID" value="GBH17900.1"/>
    <property type="molecule type" value="Genomic_DNA"/>
</dbReference>
<evidence type="ECO:0000313" key="2">
    <source>
        <dbReference type="Proteomes" id="UP000248291"/>
    </source>
</evidence>